<keyword evidence="3" id="KW-0804">Transcription</keyword>
<dbReference type="EMBL" id="JAKLTQ010000002">
    <property type="protein sequence ID" value="MCG2621175.1"/>
    <property type="molecule type" value="Genomic_DNA"/>
</dbReference>
<proteinExistence type="predicted"/>
<dbReference type="Pfam" id="PF12833">
    <property type="entry name" value="HTH_18"/>
    <property type="match status" value="1"/>
</dbReference>
<comment type="caution">
    <text evidence="5">The sequence shown here is derived from an EMBL/GenBank/DDBJ whole genome shotgun (WGS) entry which is preliminary data.</text>
</comment>
<feature type="domain" description="HTH araC/xylS-type" evidence="4">
    <location>
        <begin position="217"/>
        <end position="318"/>
    </location>
</feature>
<dbReference type="Gene3D" id="1.10.10.60">
    <property type="entry name" value="Homeodomain-like"/>
    <property type="match status" value="1"/>
</dbReference>
<keyword evidence="1" id="KW-0805">Transcription regulation</keyword>
<dbReference type="PANTHER" id="PTHR46796">
    <property type="entry name" value="HTH-TYPE TRANSCRIPTIONAL ACTIVATOR RHAS-RELATED"/>
    <property type="match status" value="1"/>
</dbReference>
<dbReference type="InterPro" id="IPR020449">
    <property type="entry name" value="Tscrpt_reg_AraC-type_HTH"/>
</dbReference>
<dbReference type="InterPro" id="IPR050204">
    <property type="entry name" value="AraC_XylS_family_regulators"/>
</dbReference>
<evidence type="ECO:0000259" key="4">
    <source>
        <dbReference type="PROSITE" id="PS01124"/>
    </source>
</evidence>
<dbReference type="Proteomes" id="UP001165368">
    <property type="component" value="Unassembled WGS sequence"/>
</dbReference>
<dbReference type="InterPro" id="IPR009057">
    <property type="entry name" value="Homeodomain-like_sf"/>
</dbReference>
<sequence length="322" mass="34791">MGLATASANAVATAFSTVRVPRQERLPLWEDYNKRSLIGLSCRTLAADGLLAAQRNLRLPRLRFTEIRGNDHVVERSGEDIRTVPAESLPLCLLLEGSAFYYHSAGCETLSAGDAILYDADQPFMYGFSTAMRQVILEVPRKLYLERTGQSGLTAPRVLRPGPGLPFAMHAQAAVRTIRNALQAPPADPRPVEDAALDLFELLTGNQTGAAAAGYLLAAREYIRNHLQEADLSAPRIARAVGISERHLARVFAAEETSAGREILVTRLRRAAEKLADPQLHAAPVGAIAASVGFTSAAHFSRAFKQAYGRTPREARGEAAGI</sequence>
<keyword evidence="6" id="KW-1185">Reference proteome</keyword>
<reference evidence="5" key="1">
    <citation type="submission" date="2022-01" db="EMBL/GenBank/DDBJ databases">
        <authorList>
            <person name="Jo J.-H."/>
            <person name="Im W.-T."/>
        </authorList>
    </citation>
    <scope>NUCLEOTIDE SEQUENCE</scope>
    <source>
        <strain evidence="5">I2-34</strain>
    </source>
</reference>
<dbReference type="InterPro" id="IPR018062">
    <property type="entry name" value="HTH_AraC-typ_CS"/>
</dbReference>
<keyword evidence="2" id="KW-0238">DNA-binding</keyword>
<dbReference type="RefSeq" id="WP_237818282.1">
    <property type="nucleotide sequence ID" value="NZ_JAKLTQ010000002.1"/>
</dbReference>
<dbReference type="PRINTS" id="PR00032">
    <property type="entry name" value="HTHARAC"/>
</dbReference>
<dbReference type="PANTHER" id="PTHR46796:SF6">
    <property type="entry name" value="ARAC SUBFAMILY"/>
    <property type="match status" value="1"/>
</dbReference>
<organism evidence="5 6">
    <name type="scientific">Arthrobacter hankyongi</name>
    <dbReference type="NCBI Taxonomy" id="2904801"/>
    <lineage>
        <taxon>Bacteria</taxon>
        <taxon>Bacillati</taxon>
        <taxon>Actinomycetota</taxon>
        <taxon>Actinomycetes</taxon>
        <taxon>Micrococcales</taxon>
        <taxon>Micrococcaceae</taxon>
        <taxon>Arthrobacter</taxon>
    </lineage>
</organism>
<dbReference type="Pfam" id="PF14525">
    <property type="entry name" value="AraC_binding_2"/>
    <property type="match status" value="1"/>
</dbReference>
<dbReference type="InterPro" id="IPR035418">
    <property type="entry name" value="AraC-bd_2"/>
</dbReference>
<evidence type="ECO:0000313" key="6">
    <source>
        <dbReference type="Proteomes" id="UP001165368"/>
    </source>
</evidence>
<evidence type="ECO:0000256" key="1">
    <source>
        <dbReference type="ARBA" id="ARBA00023015"/>
    </source>
</evidence>
<evidence type="ECO:0000256" key="3">
    <source>
        <dbReference type="ARBA" id="ARBA00023163"/>
    </source>
</evidence>
<dbReference type="SMART" id="SM00342">
    <property type="entry name" value="HTH_ARAC"/>
    <property type="match status" value="1"/>
</dbReference>
<dbReference type="PROSITE" id="PS01124">
    <property type="entry name" value="HTH_ARAC_FAMILY_2"/>
    <property type="match status" value="1"/>
</dbReference>
<dbReference type="SUPFAM" id="SSF46689">
    <property type="entry name" value="Homeodomain-like"/>
    <property type="match status" value="1"/>
</dbReference>
<dbReference type="InterPro" id="IPR018060">
    <property type="entry name" value="HTH_AraC"/>
</dbReference>
<protein>
    <submittedName>
        <fullName evidence="5">AraC family transcriptional regulator</fullName>
    </submittedName>
</protein>
<evidence type="ECO:0000256" key="2">
    <source>
        <dbReference type="ARBA" id="ARBA00023125"/>
    </source>
</evidence>
<gene>
    <name evidence="5" type="ORF">LVY72_04520</name>
</gene>
<name>A0ABS9L3E4_9MICC</name>
<evidence type="ECO:0000313" key="5">
    <source>
        <dbReference type="EMBL" id="MCG2621175.1"/>
    </source>
</evidence>
<accession>A0ABS9L3E4</accession>
<dbReference type="PROSITE" id="PS00041">
    <property type="entry name" value="HTH_ARAC_FAMILY_1"/>
    <property type="match status" value="1"/>
</dbReference>